<dbReference type="OrthoDB" id="1001388at2759"/>
<comment type="caution">
    <text evidence="2">The sequence shown here is derived from an EMBL/GenBank/DDBJ whole genome shotgun (WGS) entry which is preliminary data.</text>
</comment>
<proteinExistence type="predicted"/>
<reference evidence="2" key="1">
    <citation type="submission" date="2020-09" db="EMBL/GenBank/DDBJ databases">
        <title>Genome-Enabled Discovery of Anthraquinone Biosynthesis in Senna tora.</title>
        <authorList>
            <person name="Kang S.-H."/>
            <person name="Pandey R.P."/>
            <person name="Lee C.-M."/>
            <person name="Sim J.-S."/>
            <person name="Jeong J.-T."/>
            <person name="Choi B.-S."/>
            <person name="Jung M."/>
            <person name="Ginzburg D."/>
            <person name="Zhao K."/>
            <person name="Won S.Y."/>
            <person name="Oh T.-J."/>
            <person name="Yu Y."/>
            <person name="Kim N.-H."/>
            <person name="Lee O.R."/>
            <person name="Lee T.-H."/>
            <person name="Bashyal P."/>
            <person name="Kim T.-S."/>
            <person name="Lee W.-H."/>
            <person name="Kawkins C."/>
            <person name="Kim C.-K."/>
            <person name="Kim J.S."/>
            <person name="Ahn B.O."/>
            <person name="Rhee S.Y."/>
            <person name="Sohng J.K."/>
        </authorList>
    </citation>
    <scope>NUCLEOTIDE SEQUENCE</scope>
    <source>
        <tissue evidence="2">Leaf</tissue>
    </source>
</reference>
<keyword evidence="3" id="KW-1185">Reference proteome</keyword>
<evidence type="ECO:0000256" key="1">
    <source>
        <dbReference type="SAM" id="MobiDB-lite"/>
    </source>
</evidence>
<dbReference type="AlphaFoldDB" id="A0A834WXS0"/>
<feature type="region of interest" description="Disordered" evidence="1">
    <location>
        <begin position="684"/>
        <end position="797"/>
    </location>
</feature>
<feature type="compositionally biased region" description="Basic and acidic residues" evidence="1">
    <location>
        <begin position="785"/>
        <end position="797"/>
    </location>
</feature>
<dbReference type="EMBL" id="JAAIUW010000004">
    <property type="protein sequence ID" value="KAF7834725.1"/>
    <property type="molecule type" value="Genomic_DNA"/>
</dbReference>
<name>A0A834WXS0_9FABA</name>
<sequence>MRISSHIIHLQGMALNSQWVNYIEVLDDDVNGSPQQGNSPSQQDINVVSSSSDHILHQLMPSAANPGSLVAGILLGNLHGGDHVDMPFNHHADLLHSEGNHLTTLPLPESQHVSPQNQNFAPNGSNHFAGAGALNVMDTVNPPVRGVAVNTVGTHPHSSSSLELLMCHEDPEDFDNDVEMNDSDQFEDANLFPNDYPFPDGDDPDITSPLEEAVDMHINNPQPILQIQCGPGPLPEWAKRKSSLPNDLIPRDLVDLETEVGALSVFQLSTRVKNLFRDNYMGWGNIPSFEDRGNDIYKWATANLPPDQGLALVLSGTGSGTFNWDSHEMCDHTQCLVALKRQLPVVVNVYTKRQKSSVLISSSSIPIPFKKRKRVSFHDSVVFQEHHVSYVKHFRLAYPKSRKLPISDSSGETSSERTFRNIGYSCFTGTNPVGRSGGTFLAWQEDQECNIIDISPNWIHISTKDESGNDCVLTFIYGFLDLGMRSILWNWFRNVFIIINVPWAAIGDFNQISSLGRMAEEVMMLYGVDWIGLFVIFYGCNPTPLDNNGQWIDDYKVIEHMGVEYFRDTFRENNTLQVEEIIQQLGKYDIPVLLQSHLDILNKPFSMDECLSALNQMKLDGAADPDGFNVRFFRNYWDIVKEDAHAMLNIHGSSSSINEECIIPFLIPSGVKNNCGTSSGINIGCSSDSPTGNRATATNSSNSSSTRDSGGSGENSSPSTSSSHSKSLSHDPLSQSRDEELSGDAQHSASNPSLLGHSSSPIPNEAEREETEAQTNKGTHHMVTRAKDGIRKPKKQEDAKLWRGVKIGRRSTTLSHLMYADDTLLFFEANDHNCRAIKHVINEYANLAGQQMNTSKPFLVFSPNINHARKRDIAGFFNLRFHSTLGKYLGTWIDCRESKKNVIQETIAKIKHAQA</sequence>
<gene>
    <name evidence="2" type="ORF">G2W53_009584</name>
</gene>
<feature type="compositionally biased region" description="Polar residues" evidence="1">
    <location>
        <begin position="745"/>
        <end position="762"/>
    </location>
</feature>
<organism evidence="2 3">
    <name type="scientific">Senna tora</name>
    <dbReference type="NCBI Taxonomy" id="362788"/>
    <lineage>
        <taxon>Eukaryota</taxon>
        <taxon>Viridiplantae</taxon>
        <taxon>Streptophyta</taxon>
        <taxon>Embryophyta</taxon>
        <taxon>Tracheophyta</taxon>
        <taxon>Spermatophyta</taxon>
        <taxon>Magnoliopsida</taxon>
        <taxon>eudicotyledons</taxon>
        <taxon>Gunneridae</taxon>
        <taxon>Pentapetalae</taxon>
        <taxon>rosids</taxon>
        <taxon>fabids</taxon>
        <taxon>Fabales</taxon>
        <taxon>Fabaceae</taxon>
        <taxon>Caesalpinioideae</taxon>
        <taxon>Cassia clade</taxon>
        <taxon>Senna</taxon>
    </lineage>
</organism>
<accession>A0A834WXS0</accession>
<dbReference type="Proteomes" id="UP000634136">
    <property type="component" value="Unassembled WGS sequence"/>
</dbReference>
<protein>
    <submittedName>
        <fullName evidence="2">Ribonuclease H</fullName>
    </submittedName>
</protein>
<evidence type="ECO:0000313" key="2">
    <source>
        <dbReference type="EMBL" id="KAF7834725.1"/>
    </source>
</evidence>
<evidence type="ECO:0000313" key="3">
    <source>
        <dbReference type="Proteomes" id="UP000634136"/>
    </source>
</evidence>
<feature type="compositionally biased region" description="Low complexity" evidence="1">
    <location>
        <begin position="691"/>
        <end position="726"/>
    </location>
</feature>